<dbReference type="SUPFAM" id="SSF53474">
    <property type="entry name" value="alpha/beta-Hydrolases"/>
    <property type="match status" value="1"/>
</dbReference>
<dbReference type="InterPro" id="IPR050261">
    <property type="entry name" value="FrsA_esterase"/>
</dbReference>
<dbReference type="EMBL" id="CAEZTU010000002">
    <property type="protein sequence ID" value="CAB4569459.1"/>
    <property type="molecule type" value="Genomic_DNA"/>
</dbReference>
<dbReference type="GO" id="GO:0006508">
    <property type="term" value="P:proteolysis"/>
    <property type="evidence" value="ECO:0007669"/>
    <property type="project" value="InterPro"/>
</dbReference>
<dbReference type="Pfam" id="PF00326">
    <property type="entry name" value="Peptidase_S9"/>
    <property type="match status" value="1"/>
</dbReference>
<dbReference type="PANTHER" id="PTHR22946:SF9">
    <property type="entry name" value="POLYKETIDE TRANSFERASE AF380"/>
    <property type="match status" value="1"/>
</dbReference>
<keyword evidence="1" id="KW-0378">Hydrolase</keyword>
<organism evidence="3">
    <name type="scientific">freshwater metagenome</name>
    <dbReference type="NCBI Taxonomy" id="449393"/>
    <lineage>
        <taxon>unclassified sequences</taxon>
        <taxon>metagenomes</taxon>
        <taxon>ecological metagenomes</taxon>
    </lineage>
</organism>
<dbReference type="GO" id="GO:0008236">
    <property type="term" value="F:serine-type peptidase activity"/>
    <property type="evidence" value="ECO:0007669"/>
    <property type="project" value="InterPro"/>
</dbReference>
<proteinExistence type="predicted"/>
<reference evidence="3" key="1">
    <citation type="submission" date="2020-05" db="EMBL/GenBank/DDBJ databases">
        <authorList>
            <person name="Chiriac C."/>
            <person name="Salcher M."/>
            <person name="Ghai R."/>
            <person name="Kavagutti S V."/>
        </authorList>
    </citation>
    <scope>NUCLEOTIDE SEQUENCE</scope>
</reference>
<name>A0A6J6E2G3_9ZZZZ</name>
<sequence>MALSQKEFIGRDLKLEKVLGENSKFTRYFVKYKSGELTISGIMNVPKGEGPFPTLVLAHGYIDPAIYTTGRGLAREQKYLAERGYVVLHTDYRNHAESDDDPENDINFRLGYTEDVVNAALALKNSEFTFVDKERIGLLGRSMGGGVAFNSMVVKPGVFDAYVAFAPVSANVVDNYNRWTRMNFDIAEEIDKRFGLPDENPEFWRGVSAINYFDKATEPLLILHGTADDTCDIAWSEAATKALQDAGKQVEFIQYEGEGHAFSPRWEDSMKETIRFFETHLKS</sequence>
<dbReference type="GO" id="GO:0016788">
    <property type="term" value="F:hydrolase activity, acting on ester bonds"/>
    <property type="evidence" value="ECO:0007669"/>
    <property type="project" value="UniProtKB-ARBA"/>
</dbReference>
<dbReference type="InterPro" id="IPR001375">
    <property type="entry name" value="Peptidase_S9_cat"/>
</dbReference>
<feature type="domain" description="Peptidase S9 prolyl oligopeptidase catalytic" evidence="2">
    <location>
        <begin position="76"/>
        <end position="282"/>
    </location>
</feature>
<gene>
    <name evidence="3" type="ORF">UFOPK1740_00096</name>
</gene>
<evidence type="ECO:0000256" key="1">
    <source>
        <dbReference type="ARBA" id="ARBA00022801"/>
    </source>
</evidence>
<protein>
    <submittedName>
        <fullName evidence="3">Unannotated protein</fullName>
    </submittedName>
</protein>
<dbReference type="InterPro" id="IPR029058">
    <property type="entry name" value="AB_hydrolase_fold"/>
</dbReference>
<accession>A0A6J6E2G3</accession>
<evidence type="ECO:0000259" key="2">
    <source>
        <dbReference type="Pfam" id="PF00326"/>
    </source>
</evidence>
<evidence type="ECO:0000313" key="3">
    <source>
        <dbReference type="EMBL" id="CAB4569459.1"/>
    </source>
</evidence>
<dbReference type="Gene3D" id="3.40.50.1820">
    <property type="entry name" value="alpha/beta hydrolase"/>
    <property type="match status" value="1"/>
</dbReference>
<dbReference type="AlphaFoldDB" id="A0A6J6E2G3"/>
<dbReference type="PANTHER" id="PTHR22946">
    <property type="entry name" value="DIENELACTONE HYDROLASE DOMAIN-CONTAINING PROTEIN-RELATED"/>
    <property type="match status" value="1"/>
</dbReference>